<dbReference type="Gene3D" id="3.40.630.30">
    <property type="match status" value="1"/>
</dbReference>
<dbReference type="OrthoDB" id="9801656at2"/>
<gene>
    <name evidence="2" type="ORF">FXN63_01495</name>
</gene>
<dbReference type="InterPro" id="IPR000182">
    <property type="entry name" value="GNAT_dom"/>
</dbReference>
<dbReference type="AlphaFoldDB" id="A0A5C0ARF1"/>
<dbReference type="PANTHER" id="PTHR43792:SF1">
    <property type="entry name" value="N-ACETYLTRANSFERASE DOMAIN-CONTAINING PROTEIN"/>
    <property type="match status" value="1"/>
</dbReference>
<keyword evidence="3" id="KW-1185">Reference proteome</keyword>
<evidence type="ECO:0000313" key="2">
    <source>
        <dbReference type="EMBL" id="QEI04658.1"/>
    </source>
</evidence>
<dbReference type="SUPFAM" id="SSF55729">
    <property type="entry name" value="Acyl-CoA N-acyltransferases (Nat)"/>
    <property type="match status" value="1"/>
</dbReference>
<dbReference type="InterPro" id="IPR016181">
    <property type="entry name" value="Acyl_CoA_acyltransferase"/>
</dbReference>
<dbReference type="PROSITE" id="PS51186">
    <property type="entry name" value="GNAT"/>
    <property type="match status" value="1"/>
</dbReference>
<evidence type="ECO:0000313" key="3">
    <source>
        <dbReference type="Proteomes" id="UP000325161"/>
    </source>
</evidence>
<keyword evidence="2" id="KW-0808">Transferase</keyword>
<organism evidence="2 3">
    <name type="scientific">Pigmentiphaga aceris</name>
    <dbReference type="NCBI Taxonomy" id="1940612"/>
    <lineage>
        <taxon>Bacteria</taxon>
        <taxon>Pseudomonadati</taxon>
        <taxon>Pseudomonadota</taxon>
        <taxon>Betaproteobacteria</taxon>
        <taxon>Burkholderiales</taxon>
        <taxon>Alcaligenaceae</taxon>
        <taxon>Pigmentiphaga</taxon>
    </lineage>
</organism>
<protein>
    <submittedName>
        <fullName evidence="2">GNAT family N-acetyltransferase</fullName>
    </submittedName>
</protein>
<dbReference type="InterPro" id="IPR051531">
    <property type="entry name" value="N-acetyltransferase"/>
</dbReference>
<dbReference type="KEGG" id="pacr:FXN63_01495"/>
<dbReference type="GO" id="GO:0016747">
    <property type="term" value="F:acyltransferase activity, transferring groups other than amino-acyl groups"/>
    <property type="evidence" value="ECO:0007669"/>
    <property type="project" value="InterPro"/>
</dbReference>
<accession>A0A5C0ARF1</accession>
<proteinExistence type="predicted"/>
<dbReference type="Proteomes" id="UP000325161">
    <property type="component" value="Chromosome"/>
</dbReference>
<dbReference type="PANTHER" id="PTHR43792">
    <property type="entry name" value="GNAT FAMILY, PUTATIVE (AFU_ORTHOLOGUE AFUA_3G00765)-RELATED-RELATED"/>
    <property type="match status" value="1"/>
</dbReference>
<reference evidence="2 3" key="1">
    <citation type="submission" date="2019-08" db="EMBL/GenBank/DDBJ databases">
        <title>Amphibian skin-associated Pigmentiphaga: genome sequence and occurrence across geography and hosts.</title>
        <authorList>
            <person name="Bletz M.C."/>
            <person name="Bunk B."/>
            <person name="Sproeer C."/>
            <person name="Biwer P."/>
            <person name="Reiter S."/>
            <person name="Rabemananjara F.C.E."/>
            <person name="Schulz S."/>
            <person name="Overmann J."/>
            <person name="Vences M."/>
        </authorList>
    </citation>
    <scope>NUCLEOTIDE SEQUENCE [LARGE SCALE GENOMIC DNA]</scope>
    <source>
        <strain evidence="2 3">Mada1488</strain>
    </source>
</reference>
<dbReference type="EMBL" id="CP043046">
    <property type="protein sequence ID" value="QEI04658.1"/>
    <property type="molecule type" value="Genomic_DNA"/>
</dbReference>
<dbReference type="Pfam" id="PF13302">
    <property type="entry name" value="Acetyltransf_3"/>
    <property type="match status" value="1"/>
</dbReference>
<sequence length="186" mass="21090">MKLKLTTPRLRLRPWLPSDRAPFAALTADHEVMEHFPTTLTRAQSDALADILANEIAEQGWGFWAVEVPGVSDFIGFVGIHEPRFELPISPCVEIGWRIAKEHWGKGYATEAARAALAVGFEQLGLEEIVSFTVPTNQRSQRVMQRLGMVHADEFFDHPALEAGHPMRRHILYRLRRDAWRAAQAE</sequence>
<evidence type="ECO:0000259" key="1">
    <source>
        <dbReference type="PROSITE" id="PS51186"/>
    </source>
</evidence>
<feature type="domain" description="N-acetyltransferase" evidence="1">
    <location>
        <begin position="10"/>
        <end position="168"/>
    </location>
</feature>
<dbReference type="RefSeq" id="WP_148812174.1">
    <property type="nucleotide sequence ID" value="NZ_CP043046.1"/>
</dbReference>
<name>A0A5C0ARF1_9BURK</name>